<evidence type="ECO:0000313" key="1">
    <source>
        <dbReference type="EMBL" id="CAI9303512.1"/>
    </source>
</evidence>
<dbReference type="Proteomes" id="UP001177003">
    <property type="component" value="Chromosome 9"/>
</dbReference>
<name>A0AA36A4U1_LACSI</name>
<evidence type="ECO:0000313" key="2">
    <source>
        <dbReference type="Proteomes" id="UP001177003"/>
    </source>
</evidence>
<dbReference type="AlphaFoldDB" id="A0AA36A4U1"/>
<dbReference type="SUPFAM" id="SSF56399">
    <property type="entry name" value="ADP-ribosylation"/>
    <property type="match status" value="1"/>
</dbReference>
<dbReference type="EMBL" id="OX465085">
    <property type="protein sequence ID" value="CAI9303512.1"/>
    <property type="molecule type" value="Genomic_DNA"/>
</dbReference>
<accession>A0AA36A4U1</accession>
<protein>
    <submittedName>
        <fullName evidence="1">Uncharacterized protein</fullName>
    </submittedName>
</protein>
<organism evidence="1 2">
    <name type="scientific">Lactuca saligna</name>
    <name type="common">Willowleaf lettuce</name>
    <dbReference type="NCBI Taxonomy" id="75948"/>
    <lineage>
        <taxon>Eukaryota</taxon>
        <taxon>Viridiplantae</taxon>
        <taxon>Streptophyta</taxon>
        <taxon>Embryophyta</taxon>
        <taxon>Tracheophyta</taxon>
        <taxon>Spermatophyta</taxon>
        <taxon>Magnoliopsida</taxon>
        <taxon>eudicotyledons</taxon>
        <taxon>Gunneridae</taxon>
        <taxon>Pentapetalae</taxon>
        <taxon>asterids</taxon>
        <taxon>campanulids</taxon>
        <taxon>Asterales</taxon>
        <taxon>Asteraceae</taxon>
        <taxon>Cichorioideae</taxon>
        <taxon>Cichorieae</taxon>
        <taxon>Lactucinae</taxon>
        <taxon>Lactuca</taxon>
    </lineage>
</organism>
<sequence>MGSSPCAMVVVEVQATRAMHALCRLLRGKGQCCRGKLTDVTQADERPIMPARTYIQPRNSEDDEELTHHNTRTWIYGKTILETGDSSRNVIELIFRATTTDITRCSVNIKHILKLNHLRETLESFESFREDVKNRSYVDYNKHPRNMVDGNEKLLFCGTKTTRCKLMGISDLCRDSNCSICNIFKSGFYTTKKKNGIWFSTSCEDLIKANMNANMMNVKMAIVVCRVITGRVIDMLDKDFEGDYDSVGGVKSNYLFVRNPSAVLPCFVIILNCK</sequence>
<gene>
    <name evidence="1" type="ORF">LSALG_LOCUS41948</name>
</gene>
<keyword evidence="2" id="KW-1185">Reference proteome</keyword>
<dbReference type="PANTHER" id="PTHR31681">
    <property type="entry name" value="C2H2-LIKE ZINC FINGER PROTEIN"/>
    <property type="match status" value="1"/>
</dbReference>
<proteinExistence type="predicted"/>
<dbReference type="PANTHER" id="PTHR31681:SF34">
    <property type="entry name" value="DUF295 DOMAIN-CONTAINING PROTEIN"/>
    <property type="match status" value="1"/>
</dbReference>
<reference evidence="1" key="1">
    <citation type="submission" date="2023-04" db="EMBL/GenBank/DDBJ databases">
        <authorList>
            <person name="Vijverberg K."/>
            <person name="Xiong W."/>
            <person name="Schranz E."/>
        </authorList>
    </citation>
    <scope>NUCLEOTIDE SEQUENCE</scope>
</reference>
<dbReference type="Gene3D" id="3.90.228.10">
    <property type="match status" value="1"/>
</dbReference>